<dbReference type="Pfam" id="PF13086">
    <property type="entry name" value="AAA_11"/>
    <property type="match status" value="1"/>
</dbReference>
<feature type="compositionally biased region" description="Low complexity" evidence="6">
    <location>
        <begin position="485"/>
        <end position="496"/>
    </location>
</feature>
<dbReference type="PANTHER" id="PTHR10887">
    <property type="entry name" value="DNA2/NAM7 HELICASE FAMILY"/>
    <property type="match status" value="1"/>
</dbReference>
<feature type="region of interest" description="Disordered" evidence="6">
    <location>
        <begin position="2203"/>
        <end position="2228"/>
    </location>
</feature>
<evidence type="ECO:0000313" key="11">
    <source>
        <dbReference type="Proteomes" id="UP001150569"/>
    </source>
</evidence>
<dbReference type="SUPFAM" id="SSF52540">
    <property type="entry name" value="P-loop containing nucleoside triphosphate hydrolases"/>
    <property type="match status" value="1"/>
</dbReference>
<dbReference type="InterPro" id="IPR041677">
    <property type="entry name" value="DNA2/NAM7_AAA_11"/>
</dbReference>
<feature type="compositionally biased region" description="Low complexity" evidence="6">
    <location>
        <begin position="1516"/>
        <end position="1545"/>
    </location>
</feature>
<feature type="region of interest" description="Disordered" evidence="6">
    <location>
        <begin position="2713"/>
        <end position="2770"/>
    </location>
</feature>
<feature type="compositionally biased region" description="Basic and acidic residues" evidence="6">
    <location>
        <begin position="2758"/>
        <end position="2770"/>
    </location>
</feature>
<evidence type="ECO:0000256" key="5">
    <source>
        <dbReference type="ARBA" id="ARBA00022840"/>
    </source>
</evidence>
<feature type="compositionally biased region" description="Basic residues" evidence="6">
    <location>
        <begin position="2946"/>
        <end position="2955"/>
    </location>
</feature>
<feature type="region of interest" description="Disordered" evidence="6">
    <location>
        <begin position="2790"/>
        <end position="3047"/>
    </location>
</feature>
<feature type="region of interest" description="Disordered" evidence="6">
    <location>
        <begin position="1920"/>
        <end position="1942"/>
    </location>
</feature>
<dbReference type="Proteomes" id="UP001150569">
    <property type="component" value="Unassembled WGS sequence"/>
</dbReference>
<accession>A0A9W8ADJ9</accession>
<feature type="region of interest" description="Disordered" evidence="6">
    <location>
        <begin position="1365"/>
        <end position="1385"/>
    </location>
</feature>
<keyword evidence="4 10" id="KW-0347">Helicase</keyword>
<feature type="region of interest" description="Disordered" evidence="6">
    <location>
        <begin position="485"/>
        <end position="518"/>
    </location>
</feature>
<feature type="region of interest" description="Disordered" evidence="6">
    <location>
        <begin position="1669"/>
        <end position="1726"/>
    </location>
</feature>
<comment type="caution">
    <text evidence="10">The sequence shown here is derived from an EMBL/GenBank/DDBJ whole genome shotgun (WGS) entry which is preliminary data.</text>
</comment>
<evidence type="ECO:0000256" key="4">
    <source>
        <dbReference type="ARBA" id="ARBA00022806"/>
    </source>
</evidence>
<reference evidence="10" key="1">
    <citation type="submission" date="2022-07" db="EMBL/GenBank/DDBJ databases">
        <title>Phylogenomic reconstructions and comparative analyses of Kickxellomycotina fungi.</title>
        <authorList>
            <person name="Reynolds N.K."/>
            <person name="Stajich J.E."/>
            <person name="Barry K."/>
            <person name="Grigoriev I.V."/>
            <person name="Crous P."/>
            <person name="Smith M.E."/>
        </authorList>
    </citation>
    <scope>NUCLEOTIDE SEQUENCE</scope>
    <source>
        <strain evidence="10">RSA 861</strain>
    </source>
</reference>
<evidence type="ECO:0000256" key="1">
    <source>
        <dbReference type="ARBA" id="ARBA00007913"/>
    </source>
</evidence>
<dbReference type="OrthoDB" id="6513042at2759"/>
<feature type="compositionally biased region" description="Polar residues" evidence="6">
    <location>
        <begin position="611"/>
        <end position="621"/>
    </location>
</feature>
<dbReference type="CDD" id="cd18808">
    <property type="entry name" value="SF1_C_Upf1"/>
    <property type="match status" value="1"/>
</dbReference>
<gene>
    <name evidence="10" type="primary">SEN1_2</name>
    <name evidence="10" type="ORF">IWQ60_005695</name>
</gene>
<feature type="region of interest" description="Disordered" evidence="6">
    <location>
        <begin position="598"/>
        <end position="625"/>
    </location>
</feature>
<feature type="domain" description="DNA2/NAM7 helicase helicase" evidence="8">
    <location>
        <begin position="2049"/>
        <end position="2391"/>
    </location>
</feature>
<feature type="region of interest" description="Disordered" evidence="6">
    <location>
        <begin position="2665"/>
        <end position="2692"/>
    </location>
</feature>
<dbReference type="InterPro" id="IPR041679">
    <property type="entry name" value="DNA2/NAM7-like_C"/>
</dbReference>
<feature type="region of interest" description="Disordered" evidence="6">
    <location>
        <begin position="1454"/>
        <end position="1587"/>
    </location>
</feature>
<sequence>MVGPGNQSDYARLQVLLRELSVSESAPAPTTAVGSTTDARTRGKKSSVKSQPPVAPPPSDKSAAAASHERILPEFLQLGLRYFIEGEAARLTCWWCNPSLRPLLTQLLHLHSLPADSVPGLAKFQATVAAQLLQCTACIQCYTDAKAEYHTQCDRRYPPEAVAAFFRQLFYDDLARVWQAAFNLADQQLNLFVAGTPTVLTPPTQWRPTTPGAQPFGGLQPQAQLGVAPPIPEPTSLPSGPALPFEVICVVYEVLQNPWFLTHPPVNGLFCLLLRVILDQKTLEVGEHLMPALLVLLFHPWEYVRHWAYGAMRSTPRSVGALQWQALSGLADMVIDHLTTVFITDDEAHFGALRPSDFLKPQPATHRLAWAVKALRLILLQVEPTVRSAYLRQNTRNAGAAHLPYLVTALLTVNSHTLYYEALRLLVPLLEAFGPQFWDHRPVRARSGLPLRRAPLVDFYPYRMISTVLQHPYFENAMRETGPAAAAAADSGASGADDGDHVAGNKTEPSALTPIPPSEEDRLVVAERRLQATFDWLVPYVRAARADDQAAGLWTLVFKKTSTWAATLYAYPKENCLISGRVLVELLTEYYVGGIRPPGSDDQADRGMVTANHNRPSAQTRTPPPPSVSLALLPWITANGVQVVDLLIELSKHAHTLPAAITAAEAILQRDVDFIRHFVDELIALQRALTEPGQPDPLAASGTGGFVTAYPYLAAAPEYALARTVWMSCLQGTLPTPLHLRILFAVSEVLWCDYGSLLDQARTTLTENGGAMTQPCQQAVRDRCLQNLAVVQDVIESFGPLATRMFQRMTANQTHARRSLLGSVSGDPLSSAAVGGDTVTDLLARPGIMALLRLLFANHTTLRLAVLTWIQDSITHSPALERTLRDLPFLWGESEFIARLVAYAPEDSVVCIADIMDSYRRGVDTGYELCQITARLTKVLAVGMTTLRIMLEAVAKPPTTPAQPSDGQSTAIFGDGDPASVDRVRHSLPDLWLRTVDFLNLTGYQGFSWVERFSGDDVARVMHEVFETGRMLLAMFVPKFFPLTPLFADAQFHALQGQQLSNSLETTLRWLFVTDEKLRDAAFAQLVALLTLPVELGQVVGVARAEVEAAMAADGGFPDLVPLKDVGDVAVAYRFDPVVLGKIAKVARTEPGFMSYLGDDQKSELEVRLQAYLDELCYPLTSDLRPTASTTSAEASASVVASSSTSIARTGKIGRQSTLKAFVSAPTTSPLPASPTPTSVRALSPTLTTRHTKEQPAAGSKLVATTTTTTTTVTPRTTVPFDTIVISDDDDDELFESMAALEGQQPTTSAPKSAVTLGSLTSKTQAQAAASMTRTSAEDYQRELDTFDDSDLDVDWTALDAGPAASSVGATSTFTTPAPKINTTQSRPARMGSLITPMTPDTPGLIVQPRHQAPRRNIIEDSSPELSPLRPSWIQPPGARGASFLKEEAAARGSSLATTSGNHVHISGTGKSASSAAWRRRSTAQLSSSFFGGSKVEYDEDEEEEGDEGRTPRQATSRGMGSARTRSSAGAGSLTRTATTAVAATKSSRGSGLNFPAGSLAPDTSAVRRASNGGGLLRPWKPAGPAKSSFVPHTVIIEAPGGGVTVSAPVIKKTVGNFRPTMAAANASRLSSLRSDFARERQALGVPPAARPTIPGRKPLPMTEIDHSRVKTDSAAIVHGKTAAASTSAGSTSDSDSEADGDDSQGSRRKGLMGLLGATDSDAPSAITLSRPKSVAAPPVRRGIKLIDVIGDPNRPVDIKPVGKLIAVPSRYQQGATGPQGGQYPRARVTDLTSLHRRILSWSLRHMEQPAPGNPTAHSASLPSYPPGLHYRPSYQRVPDTFASEADYLECFEPLLLAETWMQIRHARDEARHNLNLWATLKARASVNDFQELTFELTVADAQNVMEGDLAVLCEYRPEDGQPAARHPSQGNQTGPDSDLAPMTLGRLRPDHRTLLTKVHVTRTFKTYAQVSLWGWTGEDFANLQSLLYTGSRWRLWKLTQLTTMNREYLGLANLGGLSLMPAVLRSRIPAVPALPPTEVDECIRTYGVNRPQAQAVLTVKRRGNGFSLIQGPPGTGKTRTILALVGCLLGQVAEKSAAAGDDEFSRNAVPIAVPTGPAGVHKVPRAVDSTGAGNDKLLICAPSNAAVDEIVKRIMDGVTGADGKPIYPRVVRIGVADSMNAQVRAVSLDQLVDDAIVGLNRAGSGASGAKPTGPADGQDTKDPKGTTGTIRAQMDQCIERQDAIHQEIKALIRQQDEIKAQVRAKAAERRPDLAEIERLEDGGKRLKRKQWELTTESNRERDRQTALLQGMETNRRQVRQQILRDTDILCCTLSGSGHETLQSMHCAFETVIIDEAAQSVELSCLIPLQYRCRRCILVGDPNQLPPTVISPEASNYLYNQSLFVRLQKSNPGCVNLLSIQYRMHPEISRFPSRMFYNAQLLDGPDLRERKVAVWHVDPAGGGGGEGAGGRIPRFAPFRFYHVAHGREQSAGNKSLVNHAEAEALCDFVAGLCRTFPRETFAHRIGVITPYKQQMFRLRQLFEQRFGPRVRQTVDFNTVDGFQGQEKDIILFSCVRSQPKGNGGGGGGGIGFLADLRRMNVAMTRARLSLFMFGNGVYLTRHPVWRLLVESAQEHKAYITFQSAGLFGQLPSKGTAYPNLVPAPTLTSPARSIHPRRSLTETPGNGGGTPAPAVPVAKSKLAAKKAAKRARGNVFKMDTSSDSGMSSGDEVDGSNKTDTLQVHHEPAALPPETLVNPETDRKRARAEPLDVAHYPDIDHLVRRADRNETLDAPLPPINAGASSSPPSPPLTDDTMNENGGAPPPPKPTATTTGNRKRAASPQTVRRADEPPAKQPARAPPPKAATAGKGKDLLSQVINSAVGDTKQRARLPSINPGGHGTNRPGSRPVDSTKPTQRPTPPPPSATVLPGISPASPPDGTGLSPSSSRRRRRKAQRRSTDSSTAPSADPAGTAEKKVMGTMTHSGINQAVGKASPALDTSRGVSRPFVTDPRLVPIQKRAAPPGQGGAPARKKPNLFIQAKRKPAARP</sequence>
<keyword evidence="5" id="KW-0067">ATP-binding</keyword>
<evidence type="ECO:0000256" key="2">
    <source>
        <dbReference type="ARBA" id="ARBA00022741"/>
    </source>
</evidence>
<feature type="domain" description="DNA2/NAM7 helicase-like C-terminal" evidence="9">
    <location>
        <begin position="2399"/>
        <end position="2615"/>
    </location>
</feature>
<feature type="compositionally biased region" description="Low complexity" evidence="6">
    <location>
        <begin position="1682"/>
        <end position="1694"/>
    </location>
</feature>
<organism evidence="10 11">
    <name type="scientific">Tieghemiomyces parasiticus</name>
    <dbReference type="NCBI Taxonomy" id="78921"/>
    <lineage>
        <taxon>Eukaryota</taxon>
        <taxon>Fungi</taxon>
        <taxon>Fungi incertae sedis</taxon>
        <taxon>Zoopagomycota</taxon>
        <taxon>Kickxellomycotina</taxon>
        <taxon>Dimargaritomycetes</taxon>
        <taxon>Dimargaritales</taxon>
        <taxon>Dimargaritaceae</taxon>
        <taxon>Tieghemiomyces</taxon>
    </lineage>
</organism>
<comment type="similarity">
    <text evidence="1">Belongs to the DNA2/NAM7 helicase family.</text>
</comment>
<protein>
    <submittedName>
        <fullName evidence="10">DEAD-box type RNA helicase</fullName>
    </submittedName>
</protein>
<feature type="domain" description="Helicase Sen1 N-terminal" evidence="7">
    <location>
        <begin position="246"/>
        <end position="482"/>
    </location>
</feature>
<keyword evidence="2" id="KW-0547">Nucleotide-binding</keyword>
<name>A0A9W8ADJ9_9FUNG</name>
<dbReference type="GO" id="GO:0004386">
    <property type="term" value="F:helicase activity"/>
    <property type="evidence" value="ECO:0007669"/>
    <property type="project" value="UniProtKB-KW"/>
</dbReference>
<dbReference type="GO" id="GO:0016604">
    <property type="term" value="C:nuclear body"/>
    <property type="evidence" value="ECO:0007669"/>
    <property type="project" value="TreeGrafter"/>
</dbReference>
<dbReference type="GO" id="GO:0016787">
    <property type="term" value="F:hydrolase activity"/>
    <property type="evidence" value="ECO:0007669"/>
    <property type="project" value="UniProtKB-KW"/>
</dbReference>
<dbReference type="InterPro" id="IPR027417">
    <property type="entry name" value="P-loop_NTPase"/>
</dbReference>
<proteinExistence type="inferred from homology"/>
<evidence type="ECO:0000256" key="6">
    <source>
        <dbReference type="SAM" id="MobiDB-lite"/>
    </source>
</evidence>
<dbReference type="GO" id="GO:0005694">
    <property type="term" value="C:chromosome"/>
    <property type="evidence" value="ECO:0007669"/>
    <property type="project" value="UniProtKB-ARBA"/>
</dbReference>
<evidence type="ECO:0000256" key="3">
    <source>
        <dbReference type="ARBA" id="ARBA00022801"/>
    </source>
</evidence>
<dbReference type="EMBL" id="JANBPT010000316">
    <property type="protein sequence ID" value="KAJ1923719.1"/>
    <property type="molecule type" value="Genomic_DNA"/>
</dbReference>
<dbReference type="Pfam" id="PF12726">
    <property type="entry name" value="SEN1_N"/>
    <property type="match status" value="1"/>
</dbReference>
<feature type="region of interest" description="Disordered" evidence="6">
    <location>
        <begin position="24"/>
        <end position="63"/>
    </location>
</feature>
<keyword evidence="3" id="KW-0378">Hydrolase</keyword>
<evidence type="ECO:0000259" key="7">
    <source>
        <dbReference type="Pfam" id="PF12726"/>
    </source>
</evidence>
<dbReference type="GO" id="GO:0001147">
    <property type="term" value="F:transcription termination site sequence-specific DNA binding"/>
    <property type="evidence" value="ECO:0007669"/>
    <property type="project" value="TreeGrafter"/>
</dbReference>
<evidence type="ECO:0000313" key="10">
    <source>
        <dbReference type="EMBL" id="KAJ1923719.1"/>
    </source>
</evidence>
<dbReference type="PANTHER" id="PTHR10887:SF495">
    <property type="entry name" value="HELICASE SENATAXIN ISOFORM X1-RELATED"/>
    <property type="match status" value="1"/>
</dbReference>
<keyword evidence="11" id="KW-1185">Reference proteome</keyword>
<dbReference type="GO" id="GO:0006369">
    <property type="term" value="P:termination of RNA polymerase II transcription"/>
    <property type="evidence" value="ECO:0007669"/>
    <property type="project" value="TreeGrafter"/>
</dbReference>
<dbReference type="Gene3D" id="3.40.50.300">
    <property type="entry name" value="P-loop containing nucleotide triphosphate hydrolases"/>
    <property type="match status" value="2"/>
</dbReference>
<feature type="compositionally biased region" description="Polar residues" evidence="6">
    <location>
        <begin position="1368"/>
        <end position="1385"/>
    </location>
</feature>
<evidence type="ECO:0000259" key="8">
    <source>
        <dbReference type="Pfam" id="PF13086"/>
    </source>
</evidence>
<dbReference type="InterPro" id="IPR024481">
    <property type="entry name" value="Helicase_Sen1_N"/>
</dbReference>
<dbReference type="CDD" id="cd18042">
    <property type="entry name" value="DEXXQc_SETX"/>
    <property type="match status" value="1"/>
</dbReference>
<dbReference type="InterPro" id="IPR045055">
    <property type="entry name" value="DNA2/NAM7-like"/>
</dbReference>
<evidence type="ECO:0000259" key="9">
    <source>
        <dbReference type="Pfam" id="PF13087"/>
    </source>
</evidence>
<dbReference type="Pfam" id="PF13087">
    <property type="entry name" value="AAA_12"/>
    <property type="match status" value="1"/>
</dbReference>
<dbReference type="GO" id="GO:0005524">
    <property type="term" value="F:ATP binding"/>
    <property type="evidence" value="ECO:0007669"/>
    <property type="project" value="UniProtKB-KW"/>
</dbReference>
<feature type="compositionally biased region" description="Basic residues" evidence="6">
    <location>
        <begin position="3029"/>
        <end position="3047"/>
    </location>
</feature>
<feature type="compositionally biased region" description="Acidic residues" evidence="6">
    <location>
        <begin position="1498"/>
        <end position="1507"/>
    </location>
</feature>
<dbReference type="FunFam" id="3.40.50.300:FF:000326">
    <property type="entry name" value="P-loop containing nucleoside triphosphate hydrolase"/>
    <property type="match status" value="1"/>
</dbReference>
<dbReference type="InterPro" id="IPR047187">
    <property type="entry name" value="SF1_C_Upf1"/>
</dbReference>